<sequence length="347" mass="38967">MNSTLCAVSQGSTGTPLDPNDDTNRIGTGLNSSNQLQNVFTFTGVNIIAEVVVTRPGSRVQLPEPSRCSAIIFVQGQIWAGSGVPDRKPEVYKPVFVPGRIRIKFICNSTNVFELLSEQSLNNIYSGVADNYTLPVRCLVMSLLQDIAKTQGPNLSIGFCLDESLMLSGGAIYDPTTESIKFNNETYMMEQTLIHELFHYYQHKNTYGVRFNSFGQYTNNGIVINSPGFVNIEFETHLFLSIMTRSTDGFIQRIRKSYPNLLELNAIEEQYSEYIKSFTDINLKLYPGDVTRALLYGSDYEKFLNIFATKSDHYRSEIIDTMKPETLAKLLLDASISECNQIGTRID</sequence>
<feature type="compositionally biased region" description="Polar residues" evidence="1">
    <location>
        <begin position="1"/>
        <end position="15"/>
    </location>
</feature>
<dbReference type="RefSeq" id="WP_380869337.1">
    <property type="nucleotide sequence ID" value="NZ_JBHUMA010000006.1"/>
</dbReference>
<accession>A0ABW5NJA8</accession>
<evidence type="ECO:0000256" key="1">
    <source>
        <dbReference type="SAM" id="MobiDB-lite"/>
    </source>
</evidence>
<organism evidence="2 3">
    <name type="scientific">Sphingobacterium corticis</name>
    <dbReference type="NCBI Taxonomy" id="1812823"/>
    <lineage>
        <taxon>Bacteria</taxon>
        <taxon>Pseudomonadati</taxon>
        <taxon>Bacteroidota</taxon>
        <taxon>Sphingobacteriia</taxon>
        <taxon>Sphingobacteriales</taxon>
        <taxon>Sphingobacteriaceae</taxon>
        <taxon>Sphingobacterium</taxon>
    </lineage>
</organism>
<evidence type="ECO:0000313" key="2">
    <source>
        <dbReference type="EMBL" id="MFD2599211.1"/>
    </source>
</evidence>
<protein>
    <submittedName>
        <fullName evidence="2">Uncharacterized protein</fullName>
    </submittedName>
</protein>
<dbReference type="Proteomes" id="UP001597393">
    <property type="component" value="Unassembled WGS sequence"/>
</dbReference>
<comment type="caution">
    <text evidence="2">The sequence shown here is derived from an EMBL/GenBank/DDBJ whole genome shotgun (WGS) entry which is preliminary data.</text>
</comment>
<evidence type="ECO:0000313" key="3">
    <source>
        <dbReference type="Proteomes" id="UP001597393"/>
    </source>
</evidence>
<dbReference type="EMBL" id="JBHUMA010000006">
    <property type="protein sequence ID" value="MFD2599211.1"/>
    <property type="molecule type" value="Genomic_DNA"/>
</dbReference>
<feature type="region of interest" description="Disordered" evidence="1">
    <location>
        <begin position="1"/>
        <end position="24"/>
    </location>
</feature>
<name>A0ABW5NJA8_9SPHI</name>
<gene>
    <name evidence="2" type="ORF">ACFSQ3_09625</name>
</gene>
<reference evidence="3" key="1">
    <citation type="journal article" date="2019" name="Int. J. Syst. Evol. Microbiol.">
        <title>The Global Catalogue of Microorganisms (GCM) 10K type strain sequencing project: providing services to taxonomists for standard genome sequencing and annotation.</title>
        <authorList>
            <consortium name="The Broad Institute Genomics Platform"/>
            <consortium name="The Broad Institute Genome Sequencing Center for Infectious Disease"/>
            <person name="Wu L."/>
            <person name="Ma J."/>
        </authorList>
    </citation>
    <scope>NUCLEOTIDE SEQUENCE [LARGE SCALE GENOMIC DNA]</scope>
    <source>
        <strain evidence="3">KCTC 42248</strain>
    </source>
</reference>
<proteinExistence type="predicted"/>
<keyword evidence="3" id="KW-1185">Reference proteome</keyword>